<protein>
    <recommendedName>
        <fullName evidence="8">Metalloprotease</fullName>
    </recommendedName>
</protein>
<keyword evidence="2" id="KW-0812">Transmembrane</keyword>
<name>A0A660L165_9ACTN</name>
<gene>
    <name evidence="6" type="ORF">C8N24_5188</name>
</gene>
<keyword evidence="3" id="KW-1133">Transmembrane helix</keyword>
<evidence type="ECO:0000256" key="1">
    <source>
        <dbReference type="ARBA" id="ARBA00004167"/>
    </source>
</evidence>
<keyword evidence="4" id="KW-0472">Membrane</keyword>
<keyword evidence="5" id="KW-0732">Signal</keyword>
<dbReference type="PANTHER" id="PTHR30168:SF0">
    <property type="entry name" value="INNER MEMBRANE PROTEIN"/>
    <property type="match status" value="1"/>
</dbReference>
<dbReference type="EMBL" id="RBIL01000002">
    <property type="protein sequence ID" value="RKQ87168.1"/>
    <property type="molecule type" value="Genomic_DNA"/>
</dbReference>
<evidence type="ECO:0000256" key="5">
    <source>
        <dbReference type="SAM" id="SignalP"/>
    </source>
</evidence>
<dbReference type="GO" id="GO:0016020">
    <property type="term" value="C:membrane"/>
    <property type="evidence" value="ECO:0007669"/>
    <property type="project" value="UniProtKB-SubCell"/>
</dbReference>
<evidence type="ECO:0000256" key="4">
    <source>
        <dbReference type="ARBA" id="ARBA00023136"/>
    </source>
</evidence>
<dbReference type="Proteomes" id="UP000278962">
    <property type="component" value="Unassembled WGS sequence"/>
</dbReference>
<evidence type="ECO:0000256" key="3">
    <source>
        <dbReference type="ARBA" id="ARBA00022989"/>
    </source>
</evidence>
<dbReference type="AlphaFoldDB" id="A0A660L165"/>
<evidence type="ECO:0000313" key="7">
    <source>
        <dbReference type="Proteomes" id="UP000278962"/>
    </source>
</evidence>
<organism evidence="6 7">
    <name type="scientific">Solirubrobacter pauli</name>
    <dbReference type="NCBI Taxonomy" id="166793"/>
    <lineage>
        <taxon>Bacteria</taxon>
        <taxon>Bacillati</taxon>
        <taxon>Actinomycetota</taxon>
        <taxon>Thermoleophilia</taxon>
        <taxon>Solirubrobacterales</taxon>
        <taxon>Solirubrobacteraceae</taxon>
        <taxon>Solirubrobacter</taxon>
    </lineage>
</organism>
<dbReference type="InterPro" id="IPR007343">
    <property type="entry name" value="Uncharacterised_pept_Zn_put"/>
</dbReference>
<reference evidence="6 7" key="1">
    <citation type="submission" date="2018-10" db="EMBL/GenBank/DDBJ databases">
        <title>Genomic Encyclopedia of Archaeal and Bacterial Type Strains, Phase II (KMG-II): from individual species to whole genera.</title>
        <authorList>
            <person name="Goeker M."/>
        </authorList>
    </citation>
    <scope>NUCLEOTIDE SEQUENCE [LARGE SCALE GENOMIC DNA]</scope>
    <source>
        <strain evidence="6 7">DSM 14954</strain>
    </source>
</reference>
<evidence type="ECO:0000256" key="2">
    <source>
        <dbReference type="ARBA" id="ARBA00022692"/>
    </source>
</evidence>
<dbReference type="PANTHER" id="PTHR30168">
    <property type="entry name" value="PUTATIVE MEMBRANE PROTEIN YPFJ"/>
    <property type="match status" value="1"/>
</dbReference>
<feature type="signal peptide" evidence="5">
    <location>
        <begin position="1"/>
        <end position="19"/>
    </location>
</feature>
<evidence type="ECO:0000313" key="6">
    <source>
        <dbReference type="EMBL" id="RKQ87168.1"/>
    </source>
</evidence>
<proteinExistence type="predicted"/>
<comment type="subcellular location">
    <subcellularLocation>
        <location evidence="1">Membrane</location>
        <topology evidence="1">Single-pass membrane protein</topology>
    </subcellularLocation>
</comment>
<sequence length="278" mass="30687">MGRLALVRRLLLVMAVALAVGGCGSEDTDRLRDRVTALETQAREKGKELRERFQEILAEIERSIPEARETSPEVRRREQDMDAFLTQLIGNVDAYWTETLRANELPEPSVFYFWVPAGRQASTACGPAGDRAAFYCSADDTIYVSQRFAAELYDGVLRGLPGTGRAAGDFGVAYVLAHEYAHNLQHEFGIFDQFQGATVRPLELQADCLAGTWGNSVYRKGLLKPGDVEEAIGTALAVGDFDTNNAQHHGTPEERRAAWLLGFEGGRPSDCNRYLQGT</sequence>
<evidence type="ECO:0008006" key="8">
    <source>
        <dbReference type="Google" id="ProtNLM"/>
    </source>
</evidence>
<keyword evidence="7" id="KW-1185">Reference proteome</keyword>
<accession>A0A660L165</accession>
<comment type="caution">
    <text evidence="6">The sequence shown here is derived from an EMBL/GenBank/DDBJ whole genome shotgun (WGS) entry which is preliminary data.</text>
</comment>
<dbReference type="Pfam" id="PF04228">
    <property type="entry name" value="Zn_peptidase"/>
    <property type="match status" value="1"/>
</dbReference>
<feature type="chain" id="PRO_5024919444" description="Metalloprotease" evidence="5">
    <location>
        <begin position="20"/>
        <end position="278"/>
    </location>
</feature>
<dbReference type="PROSITE" id="PS51257">
    <property type="entry name" value="PROKAR_LIPOPROTEIN"/>
    <property type="match status" value="1"/>
</dbReference>